<dbReference type="InterPro" id="IPR036390">
    <property type="entry name" value="WH_DNA-bd_sf"/>
</dbReference>
<accession>A0A1L8TPH4</accession>
<organism evidence="6 7">
    <name type="scientific">Enterococcus hermanniensis</name>
    <dbReference type="NCBI Taxonomy" id="249189"/>
    <lineage>
        <taxon>Bacteria</taxon>
        <taxon>Bacillati</taxon>
        <taxon>Bacillota</taxon>
        <taxon>Bacilli</taxon>
        <taxon>Lactobacillales</taxon>
        <taxon>Enterococcaceae</taxon>
        <taxon>Enterococcus</taxon>
    </lineage>
</organism>
<evidence type="ECO:0000259" key="5">
    <source>
        <dbReference type="PROSITE" id="PS50931"/>
    </source>
</evidence>
<dbReference type="STRING" id="249189.RV04_GL001397"/>
<dbReference type="FunFam" id="1.10.10.10:FF:000001">
    <property type="entry name" value="LysR family transcriptional regulator"/>
    <property type="match status" value="1"/>
</dbReference>
<dbReference type="OrthoDB" id="119203at2"/>
<keyword evidence="4" id="KW-0804">Transcription</keyword>
<proteinExistence type="inferred from homology"/>
<name>A0A1L8TPH4_9ENTE</name>
<keyword evidence="2" id="KW-0805">Transcription regulation</keyword>
<dbReference type="Gene3D" id="1.10.10.10">
    <property type="entry name" value="Winged helix-like DNA-binding domain superfamily/Winged helix DNA-binding domain"/>
    <property type="match status" value="1"/>
</dbReference>
<evidence type="ECO:0000313" key="7">
    <source>
        <dbReference type="Proteomes" id="UP000182077"/>
    </source>
</evidence>
<comment type="similarity">
    <text evidence="1">Belongs to the LysR transcriptional regulatory family.</text>
</comment>
<evidence type="ECO:0000313" key="6">
    <source>
        <dbReference type="EMBL" id="OJG46231.1"/>
    </source>
</evidence>
<keyword evidence="7" id="KW-1185">Reference proteome</keyword>
<dbReference type="EMBL" id="JXKQ01000003">
    <property type="protein sequence ID" value="OJG46231.1"/>
    <property type="molecule type" value="Genomic_DNA"/>
</dbReference>
<dbReference type="PROSITE" id="PS50931">
    <property type="entry name" value="HTH_LYSR"/>
    <property type="match status" value="1"/>
</dbReference>
<keyword evidence="3" id="KW-0238">DNA-binding</keyword>
<protein>
    <submittedName>
        <fullName evidence="6">LysR family transcriptional regulator</fullName>
    </submittedName>
</protein>
<dbReference type="Pfam" id="PF00126">
    <property type="entry name" value="HTH_1"/>
    <property type="match status" value="1"/>
</dbReference>
<dbReference type="SUPFAM" id="SSF53850">
    <property type="entry name" value="Periplasmic binding protein-like II"/>
    <property type="match status" value="1"/>
</dbReference>
<dbReference type="Pfam" id="PF03466">
    <property type="entry name" value="LysR_substrate"/>
    <property type="match status" value="1"/>
</dbReference>
<evidence type="ECO:0000256" key="1">
    <source>
        <dbReference type="ARBA" id="ARBA00009437"/>
    </source>
</evidence>
<dbReference type="PANTHER" id="PTHR30346:SF28">
    <property type="entry name" value="HTH-TYPE TRANSCRIPTIONAL REGULATOR CYNR"/>
    <property type="match status" value="1"/>
</dbReference>
<reference evidence="6 7" key="1">
    <citation type="submission" date="2014-12" db="EMBL/GenBank/DDBJ databases">
        <title>Draft genome sequences of 29 type strains of Enterococci.</title>
        <authorList>
            <person name="Zhong Z."/>
            <person name="Sun Z."/>
            <person name="Liu W."/>
            <person name="Zhang W."/>
            <person name="Zhang H."/>
        </authorList>
    </citation>
    <scope>NUCLEOTIDE SEQUENCE [LARGE SCALE GENOMIC DNA]</scope>
    <source>
        <strain evidence="6 7">DSM 17122</strain>
    </source>
</reference>
<sequence length="290" mass="33549">MDIHKLEVFIDLSETLNYTETAERQFTSQGNVSKQIISLEKELDTKLFTRSHKKIELTEAGRVALNYVQTIVDQYHQMKNKLVDLRTGSETILHISTIPTLIKYEGFTTIMSFLNKHPETTLQLREAETDALVAMLEHGENRLVFSRFFEWNHPDTEVLITEEDEFVAVFTKEHPLAKKSELSLKELEHERFLLLRETSQLKQPVIDLCHQAGFEPIIANVSSRIDLLIQMAKENLGIAILMSKTFKLNPEDHLVALPITPNVKSKLAFIKRKNDTSLIVNEFWDYLKKQ</sequence>
<dbReference type="Proteomes" id="UP000182077">
    <property type="component" value="Unassembled WGS sequence"/>
</dbReference>
<evidence type="ECO:0000256" key="2">
    <source>
        <dbReference type="ARBA" id="ARBA00023015"/>
    </source>
</evidence>
<dbReference type="InterPro" id="IPR036388">
    <property type="entry name" value="WH-like_DNA-bd_sf"/>
</dbReference>
<evidence type="ECO:0000256" key="3">
    <source>
        <dbReference type="ARBA" id="ARBA00023125"/>
    </source>
</evidence>
<comment type="caution">
    <text evidence="6">The sequence shown here is derived from an EMBL/GenBank/DDBJ whole genome shotgun (WGS) entry which is preliminary data.</text>
</comment>
<dbReference type="Gene3D" id="3.40.190.290">
    <property type="match status" value="1"/>
</dbReference>
<dbReference type="InterPro" id="IPR000847">
    <property type="entry name" value="LysR_HTH_N"/>
</dbReference>
<dbReference type="RefSeq" id="WP_071857321.1">
    <property type="nucleotide sequence ID" value="NZ_JBHSHK010000001.1"/>
</dbReference>
<dbReference type="PANTHER" id="PTHR30346">
    <property type="entry name" value="TRANSCRIPTIONAL DUAL REGULATOR HCAR-RELATED"/>
    <property type="match status" value="1"/>
</dbReference>
<dbReference type="CDD" id="cd05466">
    <property type="entry name" value="PBP2_LTTR_substrate"/>
    <property type="match status" value="1"/>
</dbReference>
<dbReference type="GO" id="GO:0003700">
    <property type="term" value="F:DNA-binding transcription factor activity"/>
    <property type="evidence" value="ECO:0007669"/>
    <property type="project" value="InterPro"/>
</dbReference>
<evidence type="ECO:0000256" key="4">
    <source>
        <dbReference type="ARBA" id="ARBA00023163"/>
    </source>
</evidence>
<feature type="domain" description="HTH lysR-type" evidence="5">
    <location>
        <begin position="1"/>
        <end position="58"/>
    </location>
</feature>
<gene>
    <name evidence="6" type="ORF">RV04_GL001397</name>
</gene>
<dbReference type="InterPro" id="IPR005119">
    <property type="entry name" value="LysR_subst-bd"/>
</dbReference>
<dbReference type="GO" id="GO:0032993">
    <property type="term" value="C:protein-DNA complex"/>
    <property type="evidence" value="ECO:0007669"/>
    <property type="project" value="TreeGrafter"/>
</dbReference>
<dbReference type="AlphaFoldDB" id="A0A1L8TPH4"/>
<dbReference type="GO" id="GO:0003677">
    <property type="term" value="F:DNA binding"/>
    <property type="evidence" value="ECO:0007669"/>
    <property type="project" value="UniProtKB-KW"/>
</dbReference>
<dbReference type="SUPFAM" id="SSF46785">
    <property type="entry name" value="Winged helix' DNA-binding domain"/>
    <property type="match status" value="1"/>
</dbReference>